<dbReference type="Pfam" id="PF13366">
    <property type="entry name" value="PDDEXK_3"/>
    <property type="match status" value="1"/>
</dbReference>
<evidence type="ECO:0000313" key="2">
    <source>
        <dbReference type="Proteomes" id="UP000176260"/>
    </source>
</evidence>
<reference evidence="1 2" key="1">
    <citation type="journal article" date="2016" name="Nat. Commun.">
        <title>Thousands of microbial genomes shed light on interconnected biogeochemical processes in an aquifer system.</title>
        <authorList>
            <person name="Anantharaman K."/>
            <person name="Brown C.T."/>
            <person name="Hug L.A."/>
            <person name="Sharon I."/>
            <person name="Castelle C.J."/>
            <person name="Probst A.J."/>
            <person name="Thomas B.C."/>
            <person name="Singh A."/>
            <person name="Wilkins M.J."/>
            <person name="Karaoz U."/>
            <person name="Brodie E.L."/>
            <person name="Williams K.H."/>
            <person name="Hubbard S.S."/>
            <person name="Banfield J.F."/>
        </authorList>
    </citation>
    <scope>NUCLEOTIDE SEQUENCE [LARGE SCALE GENOMIC DNA]</scope>
</reference>
<name>A0A1G1XRH8_9BACT</name>
<dbReference type="InterPro" id="IPR026350">
    <property type="entry name" value="GxxExxY"/>
</dbReference>
<evidence type="ECO:0000313" key="1">
    <source>
        <dbReference type="EMBL" id="OGY42699.1"/>
    </source>
</evidence>
<comment type="caution">
    <text evidence="1">The sequence shown here is derived from an EMBL/GenBank/DDBJ whole genome shotgun (WGS) entry which is preliminary data.</text>
</comment>
<gene>
    <name evidence="1" type="ORF">A2Y67_01395</name>
</gene>
<organism evidence="1 2">
    <name type="scientific">Candidatus Buchananbacteria bacterium RBG_13_39_9</name>
    <dbReference type="NCBI Taxonomy" id="1797531"/>
    <lineage>
        <taxon>Bacteria</taxon>
        <taxon>Candidatus Buchananiibacteriota</taxon>
    </lineage>
</organism>
<dbReference type="Proteomes" id="UP000176260">
    <property type="component" value="Unassembled WGS sequence"/>
</dbReference>
<evidence type="ECO:0008006" key="3">
    <source>
        <dbReference type="Google" id="ProtNLM"/>
    </source>
</evidence>
<protein>
    <recommendedName>
        <fullName evidence="3">GxxExxY protein</fullName>
    </recommendedName>
</protein>
<dbReference type="AlphaFoldDB" id="A0A1G1XRH8"/>
<dbReference type="EMBL" id="MHIA01000008">
    <property type="protein sequence ID" value="OGY42699.1"/>
    <property type="molecule type" value="Genomic_DNA"/>
</dbReference>
<accession>A0A1G1XRH8</accession>
<sequence>MTEIIHKELSYEIVGVLFEVYNDLGYGHKEIYYEKAVAGGFDDRKMAYKRQVPYILMFKGKEIGRYYLDFLVEGKIVLEIKRGHYFGKKNIEQVFNYLKATNLKLAILANFTPNGVKFIRIVNSDKFMKQPEEYKLTISKKLLHYVNSYKIRKLAGHNL</sequence>
<proteinExistence type="predicted"/>
<dbReference type="NCBIfam" id="TIGR04256">
    <property type="entry name" value="GxxExxY"/>
    <property type="match status" value="1"/>
</dbReference>